<evidence type="ECO:0000256" key="11">
    <source>
        <dbReference type="SAM" id="MobiDB-lite"/>
    </source>
</evidence>
<evidence type="ECO:0000256" key="1">
    <source>
        <dbReference type="ARBA" id="ARBA00004141"/>
    </source>
</evidence>
<dbReference type="RefSeq" id="XP_052738497.1">
    <property type="nucleotide sequence ID" value="XM_052882537.1"/>
</dbReference>
<accession>A0ABM3LHE8</accession>
<evidence type="ECO:0000256" key="5">
    <source>
        <dbReference type="ARBA" id="ARBA00022832"/>
    </source>
</evidence>
<dbReference type="Pfam" id="PF01151">
    <property type="entry name" value="ELO"/>
    <property type="match status" value="1"/>
</dbReference>
<feature type="transmembrane region" description="Helical" evidence="10">
    <location>
        <begin position="211"/>
        <end position="227"/>
    </location>
</feature>
<keyword evidence="8 10" id="KW-0472">Membrane</keyword>
<evidence type="ECO:0000256" key="3">
    <source>
        <dbReference type="ARBA" id="ARBA00022679"/>
    </source>
</evidence>
<dbReference type="GeneID" id="112045779"/>
<feature type="compositionally biased region" description="Basic and acidic residues" evidence="11">
    <location>
        <begin position="275"/>
        <end position="284"/>
    </location>
</feature>
<keyword evidence="5 10" id="KW-0276">Fatty acid metabolism</keyword>
<evidence type="ECO:0000256" key="10">
    <source>
        <dbReference type="RuleBase" id="RU361115"/>
    </source>
</evidence>
<evidence type="ECO:0000313" key="12">
    <source>
        <dbReference type="Proteomes" id="UP001652582"/>
    </source>
</evidence>
<keyword evidence="6 10" id="KW-1133">Transmembrane helix</keyword>
<sequence>MSGLVEKIKDGYHFMLHELPSPVTKDWFLVGRPYQIISILVVYLIFSTRLGPWYMRNKKSYDLKTVIKYYNLFQILACLYLFYQGMDYLLAKEFSILCQAVDDPKSQRAYNIASAAWYYFIIKVIDLLDTVFFVLRKSDRQITSLHLHHHTLMPIASWIGMTYFPGGQAALMATLNSLVHAVMYTYYYLAGLGDNYKKYLWWKRHVTEMQLIQFVIVGLHALNSLFYECGYPTWIKIGMIMYAGIFINMFGQFYYNCYIVKKHQKTEKVTNGTEKISKENHENGGEANGKSNGFKNEKASNGETVTSVYKNGKDAQAKISNGLSSHLKTH</sequence>
<feature type="transmembrane region" description="Helical" evidence="10">
    <location>
        <begin position="170"/>
        <end position="190"/>
    </location>
</feature>
<comment type="subcellular location">
    <subcellularLocation>
        <location evidence="1">Membrane</location>
        <topology evidence="1">Multi-pass membrane protein</topology>
    </subcellularLocation>
</comment>
<evidence type="ECO:0000256" key="2">
    <source>
        <dbReference type="ARBA" id="ARBA00022516"/>
    </source>
</evidence>
<evidence type="ECO:0000256" key="4">
    <source>
        <dbReference type="ARBA" id="ARBA00022692"/>
    </source>
</evidence>
<dbReference type="InterPro" id="IPR002076">
    <property type="entry name" value="ELO_fam"/>
</dbReference>
<comment type="catalytic activity">
    <reaction evidence="10">
        <text>a very-long-chain acyl-CoA + malonyl-CoA + H(+) = a very-long-chain 3-oxoacyl-CoA + CO2 + CoA</text>
        <dbReference type="Rhea" id="RHEA:32727"/>
        <dbReference type="ChEBI" id="CHEBI:15378"/>
        <dbReference type="ChEBI" id="CHEBI:16526"/>
        <dbReference type="ChEBI" id="CHEBI:57287"/>
        <dbReference type="ChEBI" id="CHEBI:57384"/>
        <dbReference type="ChEBI" id="CHEBI:90725"/>
        <dbReference type="ChEBI" id="CHEBI:90736"/>
        <dbReference type="EC" id="2.3.1.199"/>
    </reaction>
</comment>
<comment type="similarity">
    <text evidence="10">Belongs to the ELO family.</text>
</comment>
<keyword evidence="12" id="KW-1185">Reference proteome</keyword>
<dbReference type="EC" id="2.3.1.199" evidence="10"/>
<feature type="transmembrane region" description="Helical" evidence="10">
    <location>
        <begin position="147"/>
        <end position="164"/>
    </location>
</feature>
<feature type="transmembrane region" description="Helical" evidence="10">
    <location>
        <begin position="116"/>
        <end position="135"/>
    </location>
</feature>
<proteinExistence type="inferred from homology"/>
<dbReference type="PANTHER" id="PTHR11157:SF116">
    <property type="entry name" value="ELONGATION OF VERY LONG CHAIN FATTY ACIDS PROTEIN-RELATED"/>
    <property type="match status" value="1"/>
</dbReference>
<evidence type="ECO:0000256" key="9">
    <source>
        <dbReference type="ARBA" id="ARBA00023160"/>
    </source>
</evidence>
<reference evidence="13" key="1">
    <citation type="submission" date="2025-08" db="UniProtKB">
        <authorList>
            <consortium name="RefSeq"/>
        </authorList>
    </citation>
    <scope>IDENTIFICATION</scope>
</reference>
<keyword evidence="9 10" id="KW-0275">Fatty acid biosynthesis</keyword>
<evidence type="ECO:0000256" key="8">
    <source>
        <dbReference type="ARBA" id="ARBA00023136"/>
    </source>
</evidence>
<dbReference type="Proteomes" id="UP001652582">
    <property type="component" value="Chromosome 7"/>
</dbReference>
<name>A0ABM3LHE8_BICAN</name>
<organism evidence="12 13">
    <name type="scientific">Bicyclus anynana</name>
    <name type="common">Squinting bush brown butterfly</name>
    <dbReference type="NCBI Taxonomy" id="110368"/>
    <lineage>
        <taxon>Eukaryota</taxon>
        <taxon>Metazoa</taxon>
        <taxon>Ecdysozoa</taxon>
        <taxon>Arthropoda</taxon>
        <taxon>Hexapoda</taxon>
        <taxon>Insecta</taxon>
        <taxon>Pterygota</taxon>
        <taxon>Neoptera</taxon>
        <taxon>Endopterygota</taxon>
        <taxon>Lepidoptera</taxon>
        <taxon>Glossata</taxon>
        <taxon>Ditrysia</taxon>
        <taxon>Papilionoidea</taxon>
        <taxon>Nymphalidae</taxon>
        <taxon>Satyrinae</taxon>
        <taxon>Satyrini</taxon>
        <taxon>Mycalesina</taxon>
        <taxon>Bicyclus</taxon>
    </lineage>
</organism>
<dbReference type="PANTHER" id="PTHR11157">
    <property type="entry name" value="FATTY ACID ACYL TRANSFERASE-RELATED"/>
    <property type="match status" value="1"/>
</dbReference>
<evidence type="ECO:0000256" key="6">
    <source>
        <dbReference type="ARBA" id="ARBA00022989"/>
    </source>
</evidence>
<feature type="region of interest" description="Disordered" evidence="11">
    <location>
        <begin position="269"/>
        <end position="301"/>
    </location>
</feature>
<protein>
    <recommendedName>
        <fullName evidence="10">Elongation of very long chain fatty acids protein</fullName>
        <ecNumber evidence="10">2.3.1.199</ecNumber>
    </recommendedName>
    <alternativeName>
        <fullName evidence="10">Very-long-chain 3-oxoacyl-CoA synthase</fullName>
    </alternativeName>
</protein>
<evidence type="ECO:0000256" key="7">
    <source>
        <dbReference type="ARBA" id="ARBA00023098"/>
    </source>
</evidence>
<feature type="transmembrane region" description="Helical" evidence="10">
    <location>
        <begin position="27"/>
        <end position="46"/>
    </location>
</feature>
<gene>
    <name evidence="13" type="primary">LOC112045779</name>
</gene>
<keyword evidence="2 10" id="KW-0444">Lipid biosynthesis</keyword>
<keyword evidence="7 10" id="KW-0443">Lipid metabolism</keyword>
<keyword evidence="4 10" id="KW-0812">Transmembrane</keyword>
<evidence type="ECO:0000313" key="13">
    <source>
        <dbReference type="RefSeq" id="XP_052738497.1"/>
    </source>
</evidence>
<feature type="transmembrane region" description="Helical" evidence="10">
    <location>
        <begin position="233"/>
        <end position="255"/>
    </location>
</feature>
<keyword evidence="3 10" id="KW-0808">Transferase</keyword>
<feature type="transmembrane region" description="Helical" evidence="10">
    <location>
        <begin position="66"/>
        <end position="83"/>
    </location>
</feature>